<evidence type="ECO:0000313" key="3">
    <source>
        <dbReference type="EMBL" id="CDM70253.1"/>
    </source>
</evidence>
<dbReference type="InterPro" id="IPR001173">
    <property type="entry name" value="Glyco_trans_2-like"/>
</dbReference>
<dbReference type="STRING" id="1216932.CM240_3136"/>
<dbReference type="PATRIC" id="fig|1216932.3.peg.3104"/>
<feature type="domain" description="Glycosyltransferase 2-like" evidence="2">
    <location>
        <begin position="90"/>
        <end position="152"/>
    </location>
</feature>
<dbReference type="HOGENOM" id="CLU_1657762_0_0_9"/>
<dbReference type="SUPFAM" id="SSF53448">
    <property type="entry name" value="Nucleotide-diphospho-sugar transferases"/>
    <property type="match status" value="1"/>
</dbReference>
<feature type="transmembrane region" description="Helical" evidence="1">
    <location>
        <begin position="46"/>
        <end position="73"/>
    </location>
</feature>
<keyword evidence="1" id="KW-1133">Transmembrane helix</keyword>
<keyword evidence="4" id="KW-1185">Reference proteome</keyword>
<evidence type="ECO:0000313" key="4">
    <source>
        <dbReference type="Proteomes" id="UP000019426"/>
    </source>
</evidence>
<sequence>MKKQKEIYVSVKTKFYLSIVFATMWLIVSIYLSINWINDLSIVSNIFFALIIISGIAYIPGFVNMFLVISILFDKQPVFKNNSPTDEVTLLIAAYNEEERIYETLEKIKKQDYKGKINTIVINNNSSDNTVLQVKKVIKGYNCRMRYVLMKKAQENSKH</sequence>
<reference evidence="3 4" key="1">
    <citation type="submission" date="2013-11" db="EMBL/GenBank/DDBJ databases">
        <title>Complete genome sequence of Clostridum sp. M2/40.</title>
        <authorList>
            <person name="Wibberg D."/>
            <person name="Puehler A."/>
            <person name="Schlueter A."/>
        </authorList>
    </citation>
    <scope>NUCLEOTIDE SEQUENCE [LARGE SCALE GENOMIC DNA]</scope>
    <source>
        <strain evidence="4">M2/40</strain>
    </source>
</reference>
<name>W6S0H2_9CLOT</name>
<dbReference type="Pfam" id="PF00535">
    <property type="entry name" value="Glycos_transf_2"/>
    <property type="match status" value="1"/>
</dbReference>
<keyword evidence="1" id="KW-0472">Membrane</keyword>
<feature type="transmembrane region" description="Helical" evidence="1">
    <location>
        <begin position="15"/>
        <end position="34"/>
    </location>
</feature>
<dbReference type="AlphaFoldDB" id="W6S0H2"/>
<gene>
    <name evidence="3" type="ORF">CM240_3136</name>
</gene>
<accession>W6S0H2</accession>
<dbReference type="eggNOG" id="COG1215">
    <property type="taxonomic scope" value="Bacteria"/>
</dbReference>
<dbReference type="Proteomes" id="UP000019426">
    <property type="component" value="Chromosome M2/40_rep2"/>
</dbReference>
<dbReference type="InterPro" id="IPR029044">
    <property type="entry name" value="Nucleotide-diphossugar_trans"/>
</dbReference>
<dbReference type="EMBL" id="HG917869">
    <property type="protein sequence ID" value="CDM70253.1"/>
    <property type="molecule type" value="Genomic_DNA"/>
</dbReference>
<keyword evidence="1" id="KW-0812">Transmembrane</keyword>
<proteinExistence type="predicted"/>
<protein>
    <recommendedName>
        <fullName evidence="2">Glycosyltransferase 2-like domain-containing protein</fullName>
    </recommendedName>
</protein>
<evidence type="ECO:0000259" key="2">
    <source>
        <dbReference type="Pfam" id="PF00535"/>
    </source>
</evidence>
<organism evidence="3 4">
    <name type="scientific">Clostridium bornimense</name>
    <dbReference type="NCBI Taxonomy" id="1216932"/>
    <lineage>
        <taxon>Bacteria</taxon>
        <taxon>Bacillati</taxon>
        <taxon>Bacillota</taxon>
        <taxon>Clostridia</taxon>
        <taxon>Eubacteriales</taxon>
        <taxon>Clostridiaceae</taxon>
        <taxon>Clostridium</taxon>
    </lineage>
</organism>
<dbReference type="KEGG" id="clt:CM240_3136"/>
<dbReference type="Gene3D" id="3.90.550.10">
    <property type="entry name" value="Spore Coat Polysaccharide Biosynthesis Protein SpsA, Chain A"/>
    <property type="match status" value="1"/>
</dbReference>
<evidence type="ECO:0000256" key="1">
    <source>
        <dbReference type="SAM" id="Phobius"/>
    </source>
</evidence>